<feature type="region of interest" description="Disordered" evidence="1">
    <location>
        <begin position="1"/>
        <end position="60"/>
    </location>
</feature>
<accession>A0A6J4Q3R6</accession>
<feature type="non-terminal residue" evidence="2">
    <location>
        <position position="1"/>
    </location>
</feature>
<dbReference type="AlphaFoldDB" id="A0A6J4Q3R6"/>
<gene>
    <name evidence="2" type="ORF">AVDCRST_MAG66-3473</name>
</gene>
<feature type="compositionally biased region" description="Low complexity" evidence="1">
    <location>
        <begin position="46"/>
        <end position="60"/>
    </location>
</feature>
<evidence type="ECO:0000313" key="2">
    <source>
        <dbReference type="EMBL" id="CAA9433784.1"/>
    </source>
</evidence>
<protein>
    <submittedName>
        <fullName evidence="2">Integrase family protein</fullName>
    </submittedName>
</protein>
<organism evidence="2">
    <name type="scientific">uncultured Pseudonocardia sp</name>
    <dbReference type="NCBI Taxonomy" id="211455"/>
    <lineage>
        <taxon>Bacteria</taxon>
        <taxon>Bacillati</taxon>
        <taxon>Actinomycetota</taxon>
        <taxon>Actinomycetes</taxon>
        <taxon>Pseudonocardiales</taxon>
        <taxon>Pseudonocardiaceae</taxon>
        <taxon>Pseudonocardia</taxon>
        <taxon>environmental samples</taxon>
    </lineage>
</organism>
<evidence type="ECO:0000256" key="1">
    <source>
        <dbReference type="SAM" id="MobiDB-lite"/>
    </source>
</evidence>
<dbReference type="EMBL" id="CADCUS010000494">
    <property type="protein sequence ID" value="CAA9433784.1"/>
    <property type="molecule type" value="Genomic_DNA"/>
</dbReference>
<feature type="non-terminal residue" evidence="2">
    <location>
        <position position="60"/>
    </location>
</feature>
<proteinExistence type="predicted"/>
<feature type="compositionally biased region" description="Basic residues" evidence="1">
    <location>
        <begin position="1"/>
        <end position="13"/>
    </location>
</feature>
<name>A0A6J4Q3R6_9PSEU</name>
<sequence length="60" mass="6542">WRVRAASRPRPRWPLHSSPCGTPASPRGSTAAYRPRRSSTGRTPLRGAASSRRSGTSRGR</sequence>
<reference evidence="2" key="1">
    <citation type="submission" date="2020-02" db="EMBL/GenBank/DDBJ databases">
        <authorList>
            <person name="Meier V. D."/>
        </authorList>
    </citation>
    <scope>NUCLEOTIDE SEQUENCE</scope>
    <source>
        <strain evidence="2">AVDCRST_MAG66</strain>
    </source>
</reference>